<dbReference type="Gene3D" id="3.40.50.2300">
    <property type="match status" value="2"/>
</dbReference>
<dbReference type="SUPFAM" id="SSF53822">
    <property type="entry name" value="Periplasmic binding protein-like I"/>
    <property type="match status" value="1"/>
</dbReference>
<feature type="domain" description="Leucine-binding protein" evidence="3">
    <location>
        <begin position="3"/>
        <end position="220"/>
    </location>
</feature>
<reference evidence="4 5" key="1">
    <citation type="submission" date="2015-08" db="EMBL/GenBank/DDBJ databases">
        <title>Investigation of the bacterial diversity of lava forest soil.</title>
        <authorList>
            <person name="Lee J.S."/>
        </authorList>
    </citation>
    <scope>NUCLEOTIDE SEQUENCE [LARGE SCALE GENOMIC DNA]</scope>
    <source>
        <strain evidence="4 5">GJW-30</strain>
    </source>
</reference>
<dbReference type="CDD" id="cd06343">
    <property type="entry name" value="PBP1_ABC_ligand_binding-like"/>
    <property type="match status" value="1"/>
</dbReference>
<dbReference type="KEGG" id="vgo:GJW-30_1_00365"/>
<dbReference type="PANTHER" id="PTHR47235">
    <property type="entry name" value="BLR6548 PROTEIN"/>
    <property type="match status" value="1"/>
</dbReference>
<sequence length="258" mass="28473">MGWQPTYQSEARIYAAYILKNFPNAKVGILYQNDDFGKDYLKGLKDGFGDKAEALVVSEQPYEVTEATVDSQVITLKASGADVFVNISTPKFSAQAIKKAHEIGWKPAQFLNNISVSIGSVLKPAGFEASQDIISAGYLKEATDPAWKDDPSMKDWAAFMDKYYPDGDKLNVFTVYGYSVAQTLVQTLKQAGDDLTRANVMKEAANLKDLVLPLALPGIKANTSPTDYYVYEQMQLMKFKGETWERFGDIIEGKVGGS</sequence>
<proteinExistence type="inferred from homology"/>
<dbReference type="InterPro" id="IPR028082">
    <property type="entry name" value="Peripla_BP_I"/>
</dbReference>
<dbReference type="PANTHER" id="PTHR47235:SF1">
    <property type="entry name" value="BLR6548 PROTEIN"/>
    <property type="match status" value="1"/>
</dbReference>
<name>A0A0S3PPL7_9BRAD</name>
<evidence type="ECO:0000313" key="5">
    <source>
        <dbReference type="Proteomes" id="UP000236884"/>
    </source>
</evidence>
<gene>
    <name evidence="4" type="ORF">GJW-30_1_00365</name>
</gene>
<keyword evidence="2" id="KW-0732">Signal</keyword>
<dbReference type="Proteomes" id="UP000236884">
    <property type="component" value="Chromosome"/>
</dbReference>
<organism evidence="4 5">
    <name type="scientific">Variibacter gotjawalensis</name>
    <dbReference type="NCBI Taxonomy" id="1333996"/>
    <lineage>
        <taxon>Bacteria</taxon>
        <taxon>Pseudomonadati</taxon>
        <taxon>Pseudomonadota</taxon>
        <taxon>Alphaproteobacteria</taxon>
        <taxon>Hyphomicrobiales</taxon>
        <taxon>Nitrobacteraceae</taxon>
        <taxon>Variibacter</taxon>
    </lineage>
</organism>
<dbReference type="AlphaFoldDB" id="A0A0S3PPL7"/>
<evidence type="ECO:0000313" key="4">
    <source>
        <dbReference type="EMBL" id="BAT57855.1"/>
    </source>
</evidence>
<protein>
    <recommendedName>
        <fullName evidence="3">Leucine-binding protein domain-containing protein</fullName>
    </recommendedName>
</protein>
<comment type="similarity">
    <text evidence="1">Belongs to the leucine-binding protein family.</text>
</comment>
<dbReference type="InterPro" id="IPR028081">
    <property type="entry name" value="Leu-bd"/>
</dbReference>
<evidence type="ECO:0000259" key="3">
    <source>
        <dbReference type="Pfam" id="PF13458"/>
    </source>
</evidence>
<keyword evidence="5" id="KW-1185">Reference proteome</keyword>
<evidence type="ECO:0000256" key="2">
    <source>
        <dbReference type="ARBA" id="ARBA00022729"/>
    </source>
</evidence>
<evidence type="ECO:0000256" key="1">
    <source>
        <dbReference type="ARBA" id="ARBA00010062"/>
    </source>
</evidence>
<dbReference type="EMBL" id="AP014946">
    <property type="protein sequence ID" value="BAT57855.1"/>
    <property type="molecule type" value="Genomic_DNA"/>
</dbReference>
<accession>A0A0S3PPL7</accession>
<dbReference type="Pfam" id="PF13458">
    <property type="entry name" value="Peripla_BP_6"/>
    <property type="match status" value="1"/>
</dbReference>